<dbReference type="AlphaFoldDB" id="A0AAD7WSQ0"/>
<dbReference type="FunFam" id="1.10.340.70:FF:000001">
    <property type="entry name" value="Retrovirus-related Pol polyprotein from transposon gypsy-like Protein"/>
    <property type="match status" value="1"/>
</dbReference>
<gene>
    <name evidence="4" type="ORF">AAFF_G00262540</name>
</gene>
<dbReference type="PANTHER" id="PTHR37984">
    <property type="entry name" value="PROTEIN CBG26694"/>
    <property type="match status" value="1"/>
</dbReference>
<dbReference type="InterPro" id="IPR043128">
    <property type="entry name" value="Rev_trsase/Diguanyl_cyclase"/>
</dbReference>
<sequence>MHVGFRRDVFQKLQEHGLKLQPRKCHLFQKEVLYLGHIVSQQGVATDLEKTAAVQAWPVPSTNSQVRSFLGFAGYYRRFIPRFSKVTSPLNALLQGNARSSNQNADALSRLPEEATVAAVQVDSSPSPDGGDNGDTGVGAASGNHWQQWQLEDAELCQLHEWKTQDEPPPVCGRSTLPTQMRRLLQEWDQLVIHNGILMHQAVEQDTGDPISQWVVLAMRKQEVWREYHRGAGHASAEKLLTMLQRRFFWPGMGQDLKAWTAECPECVVSKAGSESSPPSMSHYVLLHSLPVGRLAPAPTVEPANHIPEPANRGLDSQELGVIWVFPSSLYP</sequence>
<dbReference type="Gene3D" id="1.10.340.70">
    <property type="match status" value="1"/>
</dbReference>
<name>A0AAD7WSQ0_9TELE</name>
<keyword evidence="5" id="KW-1185">Reference proteome</keyword>
<reference evidence="4" key="1">
    <citation type="journal article" date="2023" name="Science">
        <title>Genome structures resolve the early diversification of teleost fishes.</title>
        <authorList>
            <person name="Parey E."/>
            <person name="Louis A."/>
            <person name="Montfort J."/>
            <person name="Bouchez O."/>
            <person name="Roques C."/>
            <person name="Iampietro C."/>
            <person name="Lluch J."/>
            <person name="Castinel A."/>
            <person name="Donnadieu C."/>
            <person name="Desvignes T."/>
            <person name="Floi Bucao C."/>
            <person name="Jouanno E."/>
            <person name="Wen M."/>
            <person name="Mejri S."/>
            <person name="Dirks R."/>
            <person name="Jansen H."/>
            <person name="Henkel C."/>
            <person name="Chen W.J."/>
            <person name="Zahm M."/>
            <person name="Cabau C."/>
            <person name="Klopp C."/>
            <person name="Thompson A.W."/>
            <person name="Robinson-Rechavi M."/>
            <person name="Braasch I."/>
            <person name="Lecointre G."/>
            <person name="Bobe J."/>
            <person name="Postlethwait J.H."/>
            <person name="Berthelot C."/>
            <person name="Roest Crollius H."/>
            <person name="Guiguen Y."/>
        </authorList>
    </citation>
    <scope>NUCLEOTIDE SEQUENCE</scope>
    <source>
        <strain evidence="4">NC1722</strain>
    </source>
</reference>
<dbReference type="Gene3D" id="3.30.70.270">
    <property type="match status" value="2"/>
</dbReference>
<feature type="domain" description="Integrase zinc-binding" evidence="3">
    <location>
        <begin position="221"/>
        <end position="271"/>
    </location>
</feature>
<protein>
    <recommendedName>
        <fullName evidence="1">Gypsy retrotransposon integrase-like protein 1</fullName>
    </recommendedName>
</protein>
<proteinExistence type="predicted"/>
<dbReference type="SUPFAM" id="SSF56672">
    <property type="entry name" value="DNA/RNA polymerases"/>
    <property type="match status" value="1"/>
</dbReference>
<dbReference type="InterPro" id="IPR041588">
    <property type="entry name" value="Integrase_H2C2"/>
</dbReference>
<evidence type="ECO:0000313" key="5">
    <source>
        <dbReference type="Proteomes" id="UP001221898"/>
    </source>
</evidence>
<evidence type="ECO:0000259" key="3">
    <source>
        <dbReference type="Pfam" id="PF17921"/>
    </source>
</evidence>
<dbReference type="Proteomes" id="UP001221898">
    <property type="component" value="Unassembled WGS sequence"/>
</dbReference>
<organism evidence="4 5">
    <name type="scientific">Aldrovandia affinis</name>
    <dbReference type="NCBI Taxonomy" id="143900"/>
    <lineage>
        <taxon>Eukaryota</taxon>
        <taxon>Metazoa</taxon>
        <taxon>Chordata</taxon>
        <taxon>Craniata</taxon>
        <taxon>Vertebrata</taxon>
        <taxon>Euteleostomi</taxon>
        <taxon>Actinopterygii</taxon>
        <taxon>Neopterygii</taxon>
        <taxon>Teleostei</taxon>
        <taxon>Notacanthiformes</taxon>
        <taxon>Halosauridae</taxon>
        <taxon>Aldrovandia</taxon>
    </lineage>
</organism>
<dbReference type="InterPro" id="IPR050951">
    <property type="entry name" value="Retrovirus_Pol_polyprotein"/>
</dbReference>
<evidence type="ECO:0000313" key="4">
    <source>
        <dbReference type="EMBL" id="KAJ8408026.1"/>
    </source>
</evidence>
<dbReference type="Pfam" id="PF17921">
    <property type="entry name" value="Integrase_H2C2"/>
    <property type="match status" value="1"/>
</dbReference>
<comment type="caution">
    <text evidence="4">The sequence shown here is derived from an EMBL/GenBank/DDBJ whole genome shotgun (WGS) entry which is preliminary data.</text>
</comment>
<accession>A0AAD7WSQ0</accession>
<dbReference type="PANTHER" id="PTHR37984:SF5">
    <property type="entry name" value="PROTEIN NYNRIN-LIKE"/>
    <property type="match status" value="1"/>
</dbReference>
<evidence type="ECO:0000256" key="1">
    <source>
        <dbReference type="ARBA" id="ARBA00039658"/>
    </source>
</evidence>
<dbReference type="InterPro" id="IPR043502">
    <property type="entry name" value="DNA/RNA_pol_sf"/>
</dbReference>
<evidence type="ECO:0000256" key="2">
    <source>
        <dbReference type="SAM" id="MobiDB-lite"/>
    </source>
</evidence>
<feature type="region of interest" description="Disordered" evidence="2">
    <location>
        <begin position="120"/>
        <end position="142"/>
    </location>
</feature>
<dbReference type="EMBL" id="JAINUG010000036">
    <property type="protein sequence ID" value="KAJ8408026.1"/>
    <property type="molecule type" value="Genomic_DNA"/>
</dbReference>